<name>A0A4P6LZA2_9FIRM</name>
<dbReference type="RefSeq" id="WP_130181300.1">
    <property type="nucleotide sequence ID" value="NZ_CP035945.1"/>
</dbReference>
<organism evidence="2 3">
    <name type="scientific">Blautia producta</name>
    <dbReference type="NCBI Taxonomy" id="33035"/>
    <lineage>
        <taxon>Bacteria</taxon>
        <taxon>Bacillati</taxon>
        <taxon>Bacillota</taxon>
        <taxon>Clostridia</taxon>
        <taxon>Lachnospirales</taxon>
        <taxon>Lachnospiraceae</taxon>
        <taxon>Blautia</taxon>
    </lineage>
</organism>
<dbReference type="AlphaFoldDB" id="A0A4P6LZA2"/>
<evidence type="ECO:0008006" key="4">
    <source>
        <dbReference type="Google" id="ProtNLM"/>
    </source>
</evidence>
<feature type="transmembrane region" description="Helical" evidence="1">
    <location>
        <begin position="12"/>
        <end position="37"/>
    </location>
</feature>
<dbReference type="Pfam" id="PF16481">
    <property type="entry name" value="DUF5058"/>
    <property type="match status" value="1"/>
</dbReference>
<feature type="transmembrane region" description="Helical" evidence="1">
    <location>
        <begin position="122"/>
        <end position="144"/>
    </location>
</feature>
<dbReference type="EMBL" id="CP035945">
    <property type="protein sequence ID" value="QBE97579.1"/>
    <property type="molecule type" value="Genomic_DNA"/>
</dbReference>
<keyword evidence="1" id="KW-0812">Transmembrane</keyword>
<dbReference type="KEGG" id="bpro:PMF13cell1_03142"/>
<sequence>MNKQYSFVANSSVMFFICGLAILVVLVQAAIFFRAAWKEAIRIGFTKADLLKVVKSSTVFSIVPSLPIIISYMILLPALGKYFPWLRLSVIGSATYETMAANMAVTSYGFSSLGSADFSPDVFGSIMWVVTLGVFLSSMSALVLKKYDKKMQSITTNKESFGALVPNIMFLGMMATLAAPYLVDVKNVVSLSTIAVSAVVMVLMDRMSKRWKQLKEFAFSISMISGMAMACLVTSLIK</sequence>
<evidence type="ECO:0000313" key="3">
    <source>
        <dbReference type="Proteomes" id="UP000289794"/>
    </source>
</evidence>
<keyword evidence="1" id="KW-1133">Transmembrane helix</keyword>
<feature type="transmembrane region" description="Helical" evidence="1">
    <location>
        <begin position="188"/>
        <end position="205"/>
    </location>
</feature>
<evidence type="ECO:0000256" key="1">
    <source>
        <dbReference type="SAM" id="Phobius"/>
    </source>
</evidence>
<proteinExistence type="predicted"/>
<reference evidence="2 3" key="1">
    <citation type="submission" date="2019-01" db="EMBL/GenBank/DDBJ databases">
        <title>PMF-metabolizing Aryl O-demethylase.</title>
        <authorList>
            <person name="Kim M."/>
        </authorList>
    </citation>
    <scope>NUCLEOTIDE SEQUENCE [LARGE SCALE GENOMIC DNA]</scope>
    <source>
        <strain evidence="2 3">PMF1</strain>
    </source>
</reference>
<protein>
    <recommendedName>
        <fullName evidence="4">DUF5058 family protein</fullName>
    </recommendedName>
</protein>
<feature type="transmembrane region" description="Helical" evidence="1">
    <location>
        <begin position="164"/>
        <end position="182"/>
    </location>
</feature>
<feature type="transmembrane region" description="Helical" evidence="1">
    <location>
        <begin position="217"/>
        <end position="237"/>
    </location>
</feature>
<feature type="transmembrane region" description="Helical" evidence="1">
    <location>
        <begin position="58"/>
        <end position="79"/>
    </location>
</feature>
<evidence type="ECO:0000313" key="2">
    <source>
        <dbReference type="EMBL" id="QBE97579.1"/>
    </source>
</evidence>
<accession>A0A4P6LZA2</accession>
<keyword evidence="1" id="KW-0472">Membrane</keyword>
<gene>
    <name evidence="2" type="ORF">PMF13cell1_03142</name>
</gene>
<dbReference type="InterPro" id="IPR032479">
    <property type="entry name" value="DUF5058"/>
</dbReference>
<dbReference type="Proteomes" id="UP000289794">
    <property type="component" value="Chromosome"/>
</dbReference>